<dbReference type="Gene3D" id="3.90.550.10">
    <property type="entry name" value="Spore Coat Polysaccharide Biosynthesis Protein SpsA, Chain A"/>
    <property type="match status" value="1"/>
</dbReference>
<proteinExistence type="predicted"/>
<dbReference type="RefSeq" id="WP_069830979.1">
    <property type="nucleotide sequence ID" value="NZ_MDJD01000049.1"/>
</dbReference>
<keyword evidence="1" id="KW-0548">Nucleotidyltransferase</keyword>
<comment type="caution">
    <text evidence="1">The sequence shown here is derived from an EMBL/GenBank/DDBJ whole genome shotgun (WGS) entry which is preliminary data.</text>
</comment>
<evidence type="ECO:0000313" key="1">
    <source>
        <dbReference type="EMBL" id="OEK06089.1"/>
    </source>
</evidence>
<gene>
    <name evidence="1" type="ORF">A8C32_18840</name>
</gene>
<protein>
    <submittedName>
        <fullName evidence="1">Acylneuraminate cytidylyltransferase</fullName>
    </submittedName>
</protein>
<dbReference type="InterPro" id="IPR029044">
    <property type="entry name" value="Nucleotide-diphossugar_trans"/>
</dbReference>
<dbReference type="Proteomes" id="UP000095713">
    <property type="component" value="Unassembled WGS sequence"/>
</dbReference>
<keyword evidence="2" id="KW-1185">Reference proteome</keyword>
<dbReference type="CDD" id="cd02513">
    <property type="entry name" value="CMP-NeuAc_Synthase"/>
    <property type="match status" value="1"/>
</dbReference>
<keyword evidence="1" id="KW-0808">Transferase</keyword>
<dbReference type="OrthoDB" id="9805604at2"/>
<dbReference type="PANTHER" id="PTHR21485">
    <property type="entry name" value="HAD SUPERFAMILY MEMBERS CMAS AND KDSC"/>
    <property type="match status" value="1"/>
</dbReference>
<dbReference type="InterPro" id="IPR003329">
    <property type="entry name" value="Cytidylyl_trans"/>
</dbReference>
<dbReference type="Pfam" id="PF02348">
    <property type="entry name" value="CTP_transf_3"/>
    <property type="match status" value="1"/>
</dbReference>
<dbReference type="AlphaFoldDB" id="A0A1E5T3X9"/>
<dbReference type="PANTHER" id="PTHR21485:SF6">
    <property type="entry name" value="N-ACYLNEURAMINATE CYTIDYLYLTRANSFERASE-RELATED"/>
    <property type="match status" value="1"/>
</dbReference>
<dbReference type="InterPro" id="IPR050793">
    <property type="entry name" value="CMP-NeuNAc_synthase"/>
</dbReference>
<accession>A0A1E5T3X9</accession>
<dbReference type="SUPFAM" id="SSF53448">
    <property type="entry name" value="Nucleotide-diphospho-sugar transferases"/>
    <property type="match status" value="1"/>
</dbReference>
<dbReference type="STRING" id="1849968.A8C32_18840"/>
<name>A0A1E5T3X9_9FLAO</name>
<dbReference type="EMBL" id="MDJD01000049">
    <property type="protein sequence ID" value="OEK06089.1"/>
    <property type="molecule type" value="Genomic_DNA"/>
</dbReference>
<evidence type="ECO:0000313" key="2">
    <source>
        <dbReference type="Proteomes" id="UP000095713"/>
    </source>
</evidence>
<dbReference type="GO" id="GO:0008781">
    <property type="term" value="F:N-acylneuraminate cytidylyltransferase activity"/>
    <property type="evidence" value="ECO:0007669"/>
    <property type="project" value="TreeGrafter"/>
</dbReference>
<sequence length="225" mass="25905">MITVFLPCRAGSQRVPKKNTKNFSGIEGGLLRIKLEQLLKVSMIDRIIVSTNDQEVIRIASKISSDIVIDVRPEYLATSLTSTDDLINYVPKIIKEGHILWTHVTSPFLTNTVYEDVIKTYFEVLKKGENDSLMTVNKVQTFLWNKEGSINYDRNIEKWPRTQTLPELFEVNSGVFINSRDNYVNGGDRIAETPFLYRTKGYASFDIDWEHDFSLGELIYKKLNE</sequence>
<organism evidence="1 2">
    <name type="scientific">Flavivirga aquatica</name>
    <dbReference type="NCBI Taxonomy" id="1849968"/>
    <lineage>
        <taxon>Bacteria</taxon>
        <taxon>Pseudomonadati</taxon>
        <taxon>Bacteroidota</taxon>
        <taxon>Flavobacteriia</taxon>
        <taxon>Flavobacteriales</taxon>
        <taxon>Flavobacteriaceae</taxon>
        <taxon>Flavivirga</taxon>
    </lineage>
</organism>
<reference evidence="1 2" key="1">
    <citation type="submission" date="2016-05" db="EMBL/GenBank/DDBJ databases">
        <title>Draft Genome Sequence of Algibacter sp. Strain SK-16 Isolated from the Surface Water of Aburatsubo Inlet.</title>
        <authorList>
            <person name="Wong S.-K."/>
            <person name="Yoshizawa S."/>
            <person name="Nakajima Y."/>
            <person name="Ogura Y."/>
            <person name="Tetsuya H."/>
            <person name="Hamasaki K."/>
        </authorList>
    </citation>
    <scope>NUCLEOTIDE SEQUENCE [LARGE SCALE GENOMIC DNA]</scope>
    <source>
        <strain evidence="1 2">SK-16</strain>
    </source>
</reference>